<evidence type="ECO:0000313" key="4">
    <source>
        <dbReference type="EMBL" id="GEB85184.1"/>
    </source>
</evidence>
<dbReference type="PROSITE" id="PS01097">
    <property type="entry name" value="HUPF_HYPC"/>
    <property type="match status" value="1"/>
</dbReference>
<evidence type="ECO:0000256" key="2">
    <source>
        <dbReference type="ARBA" id="ARBA00053969"/>
    </source>
</evidence>
<dbReference type="InterPro" id="IPR001109">
    <property type="entry name" value="Hydrogenase_HupF/HypC"/>
</dbReference>
<comment type="function">
    <text evidence="2">Involved in the maturation of [NiFe] hydrogenases. Involved in the biosynthesis of the Fe(CN)(2)CO cofactor.</text>
</comment>
<evidence type="ECO:0000256" key="1">
    <source>
        <dbReference type="ARBA" id="ARBA00006018"/>
    </source>
</evidence>
<dbReference type="OrthoDB" id="9806017at2"/>
<dbReference type="InterPro" id="IPR019812">
    <property type="entry name" value="Hydgase_assmbl_chp_CS"/>
</dbReference>
<dbReference type="PANTHER" id="PTHR35177">
    <property type="entry name" value="HYDROGENASE MATURATION FACTOR HYBG"/>
    <property type="match status" value="1"/>
</dbReference>
<name>A0A4Y3TTW6_9PROT</name>
<evidence type="ECO:0000313" key="5">
    <source>
        <dbReference type="Proteomes" id="UP000317730"/>
    </source>
</evidence>
<comment type="caution">
    <text evidence="4">The sequence shown here is derived from an EMBL/GenBank/DDBJ whole genome shotgun (WGS) entry which is preliminary data.</text>
</comment>
<dbReference type="GO" id="GO:0005506">
    <property type="term" value="F:iron ion binding"/>
    <property type="evidence" value="ECO:0007669"/>
    <property type="project" value="TreeGrafter"/>
</dbReference>
<keyword evidence="5" id="KW-1185">Reference proteome</keyword>
<gene>
    <name evidence="4" type="primary">hypC</name>
    <name evidence="4" type="ORF">APE01nite_09810</name>
</gene>
<organism evidence="4 5">
    <name type="scientific">Acetobacter peroxydans</name>
    <dbReference type="NCBI Taxonomy" id="104098"/>
    <lineage>
        <taxon>Bacteria</taxon>
        <taxon>Pseudomonadati</taxon>
        <taxon>Pseudomonadota</taxon>
        <taxon>Alphaproteobacteria</taxon>
        <taxon>Acetobacterales</taxon>
        <taxon>Acetobacteraceae</taxon>
        <taxon>Acetobacter</taxon>
    </lineage>
</organism>
<dbReference type="EMBL" id="BJMV01000004">
    <property type="protein sequence ID" value="GEB85184.1"/>
    <property type="molecule type" value="Genomic_DNA"/>
</dbReference>
<evidence type="ECO:0000256" key="3">
    <source>
        <dbReference type="ARBA" id="ARBA00071976"/>
    </source>
</evidence>
<dbReference type="GO" id="GO:1902670">
    <property type="term" value="F:carbon dioxide binding"/>
    <property type="evidence" value="ECO:0007669"/>
    <property type="project" value="TreeGrafter"/>
</dbReference>
<accession>A0A4Y3TTW6</accession>
<dbReference type="Pfam" id="PF01455">
    <property type="entry name" value="HupF_HypC"/>
    <property type="match status" value="1"/>
</dbReference>
<dbReference type="Proteomes" id="UP000317730">
    <property type="component" value="Unassembled WGS sequence"/>
</dbReference>
<dbReference type="PRINTS" id="PR00445">
    <property type="entry name" value="HUPFHYPC"/>
</dbReference>
<dbReference type="GO" id="GO:0051604">
    <property type="term" value="P:protein maturation"/>
    <property type="evidence" value="ECO:0007669"/>
    <property type="project" value="TreeGrafter"/>
</dbReference>
<dbReference type="FunFam" id="2.30.30.140:FF:000022">
    <property type="entry name" value="Hydrogenase assembly chaperone HybG"/>
    <property type="match status" value="1"/>
</dbReference>
<comment type="similarity">
    <text evidence="1">Belongs to the HupF/HypC family.</text>
</comment>
<dbReference type="SUPFAM" id="SSF159127">
    <property type="entry name" value="HupF/HypC-like"/>
    <property type="match status" value="1"/>
</dbReference>
<dbReference type="PANTHER" id="PTHR35177:SF2">
    <property type="entry name" value="HYDROGENASE MATURATION FACTOR HYBG"/>
    <property type="match status" value="1"/>
</dbReference>
<dbReference type="AlphaFoldDB" id="A0A4Y3TTW6"/>
<reference evidence="4 5" key="1">
    <citation type="submission" date="2019-06" db="EMBL/GenBank/DDBJ databases">
        <title>Whole genome shotgun sequence of Acetobacter peroxydans NBRC 13755.</title>
        <authorList>
            <person name="Hosoyama A."/>
            <person name="Uohara A."/>
            <person name="Ohji S."/>
            <person name="Ichikawa N."/>
        </authorList>
    </citation>
    <scope>NUCLEOTIDE SEQUENCE [LARGE SCALE GENOMIC DNA]</scope>
    <source>
        <strain evidence="4 5">NBRC 13755</strain>
    </source>
</reference>
<proteinExistence type="inferred from homology"/>
<protein>
    <recommendedName>
        <fullName evidence="3">Hydrogenase maturation factor HypC</fullName>
    </recommendedName>
</protein>
<sequence>MCLGIPARITGIADAAAMLADVDVHGVRRQVDVLCVAPTDAPLEDLIGSWVLVHVGFAMSRISETEARATLALLAEMGELHEELSAMQSTGETGALHAVQ</sequence>
<dbReference type="NCBIfam" id="TIGR00074">
    <property type="entry name" value="hypC_hupF"/>
    <property type="match status" value="1"/>
</dbReference>
<dbReference type="RefSeq" id="WP_141375215.1">
    <property type="nucleotide sequence ID" value="NZ_BAPL01000024.1"/>
</dbReference>
<dbReference type="Gene3D" id="2.30.30.140">
    <property type="match status" value="1"/>
</dbReference>